<keyword evidence="3" id="KW-0859">Xylose metabolism</keyword>
<sequence>MREENNPIRQKNLRELKALLFKKRKAIKAEMVKDTGLSVVTINSLVKELVKENIFLENSFVQQKTGRPAADYIFNYDKSFYLLVSIQEKKSAKRKRNLETIIKIVNLDGDEKVSDIVDFPNDTDDLLQIIDKYIHREYEIERIGLTLPGKIFEGVITSSWENMFDSWNIEKELKKITDIPIKIQNDAHIMTMGYCVENNLTNESVVGIYYPEKSMPGITILSKGVLIEGQKGLAGEIKYLPMLMDKAAPGTDEELVHNLSEIVAIYNAVIAPSIFVISSENIDEEMMKRQIGGNTHLSRQPNKPVIYFDRNFQQSITVGLRWLVTKDTIYKINFQER</sequence>
<dbReference type="SUPFAM" id="SSF46785">
    <property type="entry name" value="Winged helix' DNA-binding domain"/>
    <property type="match status" value="1"/>
</dbReference>
<keyword evidence="5" id="KW-1185">Reference proteome</keyword>
<dbReference type="PANTHER" id="PTHR18964:SF149">
    <property type="entry name" value="BIFUNCTIONAL UDP-N-ACETYLGLUCOSAMINE 2-EPIMERASE_N-ACETYLMANNOSAMINE KINASE"/>
    <property type="match status" value="1"/>
</dbReference>
<organism evidence="4 5">
    <name type="scientific">Oceanobacillus sojae</name>
    <dbReference type="NCBI Taxonomy" id="582851"/>
    <lineage>
        <taxon>Bacteria</taxon>
        <taxon>Bacillati</taxon>
        <taxon>Bacillota</taxon>
        <taxon>Bacilli</taxon>
        <taxon>Bacillales</taxon>
        <taxon>Bacillaceae</taxon>
        <taxon>Oceanobacillus</taxon>
    </lineage>
</organism>
<dbReference type="SUPFAM" id="SSF53067">
    <property type="entry name" value="Actin-like ATPase domain"/>
    <property type="match status" value="1"/>
</dbReference>
<proteinExistence type="inferred from homology"/>
<comment type="similarity">
    <text evidence="2">Belongs to the ROK (NagC/XylR) family.</text>
</comment>
<evidence type="ECO:0000256" key="2">
    <source>
        <dbReference type="ARBA" id="ARBA00006479"/>
    </source>
</evidence>
<dbReference type="Gene3D" id="3.30.420.40">
    <property type="match status" value="2"/>
</dbReference>
<dbReference type="GO" id="GO:0042732">
    <property type="term" value="P:D-xylose metabolic process"/>
    <property type="evidence" value="ECO:0007669"/>
    <property type="project" value="UniProtKB-KW"/>
</dbReference>
<dbReference type="InterPro" id="IPR036388">
    <property type="entry name" value="WH-like_DNA-bd_sf"/>
</dbReference>
<evidence type="ECO:0000313" key="4">
    <source>
        <dbReference type="EMBL" id="GEN87507.1"/>
    </source>
</evidence>
<dbReference type="EMBL" id="BJYM01000008">
    <property type="protein sequence ID" value="GEN87507.1"/>
    <property type="molecule type" value="Genomic_DNA"/>
</dbReference>
<evidence type="ECO:0000313" key="5">
    <source>
        <dbReference type="Proteomes" id="UP000321558"/>
    </source>
</evidence>
<dbReference type="InterPro" id="IPR000600">
    <property type="entry name" value="ROK"/>
</dbReference>
<reference evidence="4 5" key="1">
    <citation type="submission" date="2019-07" db="EMBL/GenBank/DDBJ databases">
        <title>Whole genome shotgun sequence of Oceanobacillus sojae NBRC 105379.</title>
        <authorList>
            <person name="Hosoyama A."/>
            <person name="Uohara A."/>
            <person name="Ohji S."/>
            <person name="Ichikawa N."/>
        </authorList>
    </citation>
    <scope>NUCLEOTIDE SEQUENCE [LARGE SCALE GENOMIC DNA]</scope>
    <source>
        <strain evidence="4 5">NBRC 105379</strain>
    </source>
</reference>
<protein>
    <recommendedName>
        <fullName evidence="6">ROK family protein</fullName>
    </recommendedName>
</protein>
<evidence type="ECO:0000256" key="3">
    <source>
        <dbReference type="ARBA" id="ARBA00022629"/>
    </source>
</evidence>
<dbReference type="Gene3D" id="1.10.10.10">
    <property type="entry name" value="Winged helix-like DNA-binding domain superfamily/Winged helix DNA-binding domain"/>
    <property type="match status" value="1"/>
</dbReference>
<dbReference type="RefSeq" id="WP_147210472.1">
    <property type="nucleotide sequence ID" value="NZ_BJYM01000008.1"/>
</dbReference>
<gene>
    <name evidence="4" type="ORF">OSO01_22460</name>
</gene>
<accession>A0A511ZJA0</accession>
<dbReference type="OrthoDB" id="6501901at2"/>
<name>A0A511ZJA0_9BACI</name>
<keyword evidence="3" id="KW-0119">Carbohydrate metabolism</keyword>
<dbReference type="Pfam" id="PF00480">
    <property type="entry name" value="ROK"/>
    <property type="match status" value="1"/>
</dbReference>
<dbReference type="PANTHER" id="PTHR18964">
    <property type="entry name" value="ROK (REPRESSOR, ORF, KINASE) FAMILY"/>
    <property type="match status" value="1"/>
</dbReference>
<dbReference type="InterPro" id="IPR043129">
    <property type="entry name" value="ATPase_NBD"/>
</dbReference>
<dbReference type="STRING" id="582851.GCA_900162665_00676"/>
<evidence type="ECO:0008006" key="6">
    <source>
        <dbReference type="Google" id="ProtNLM"/>
    </source>
</evidence>
<dbReference type="InterPro" id="IPR036390">
    <property type="entry name" value="WH_DNA-bd_sf"/>
</dbReference>
<comment type="caution">
    <text evidence="4">The sequence shown here is derived from an EMBL/GenBank/DDBJ whole genome shotgun (WGS) entry which is preliminary data.</text>
</comment>
<comment type="function">
    <text evidence="1">Transcriptional repressor of xylose-utilizing enzymes.</text>
</comment>
<dbReference type="Proteomes" id="UP000321558">
    <property type="component" value="Unassembled WGS sequence"/>
</dbReference>
<evidence type="ECO:0000256" key="1">
    <source>
        <dbReference type="ARBA" id="ARBA00002486"/>
    </source>
</evidence>
<dbReference type="AlphaFoldDB" id="A0A511ZJA0"/>